<evidence type="ECO:0000256" key="1">
    <source>
        <dbReference type="SAM" id="Phobius"/>
    </source>
</evidence>
<dbReference type="EMBL" id="MLJW01000534">
    <property type="protein sequence ID" value="OIQ85578.1"/>
    <property type="molecule type" value="Genomic_DNA"/>
</dbReference>
<evidence type="ECO:0008006" key="3">
    <source>
        <dbReference type="Google" id="ProtNLM"/>
    </source>
</evidence>
<keyword evidence="1" id="KW-1133">Transmembrane helix</keyword>
<proteinExistence type="predicted"/>
<keyword evidence="1" id="KW-0472">Membrane</keyword>
<gene>
    <name evidence="2" type="ORF">GALL_325780</name>
</gene>
<dbReference type="AlphaFoldDB" id="A0A1J5QQC7"/>
<protein>
    <recommendedName>
        <fullName evidence="3">DUF2946 domain-containing protein</fullName>
    </recommendedName>
</protein>
<accession>A0A1J5QQC7</accession>
<reference evidence="2" key="1">
    <citation type="submission" date="2016-10" db="EMBL/GenBank/DDBJ databases">
        <title>Sequence of Gallionella enrichment culture.</title>
        <authorList>
            <person name="Poehlein A."/>
            <person name="Muehling M."/>
            <person name="Daniel R."/>
        </authorList>
    </citation>
    <scope>NUCLEOTIDE SEQUENCE</scope>
</reference>
<dbReference type="InterPro" id="IPR021333">
    <property type="entry name" value="DUF2946"/>
</dbReference>
<comment type="caution">
    <text evidence="2">The sequence shown here is derived from an EMBL/GenBank/DDBJ whole genome shotgun (WGS) entry which is preliminary data.</text>
</comment>
<dbReference type="Pfam" id="PF11162">
    <property type="entry name" value="DUF2946"/>
    <property type="match status" value="1"/>
</dbReference>
<organism evidence="2">
    <name type="scientific">mine drainage metagenome</name>
    <dbReference type="NCBI Taxonomy" id="410659"/>
    <lineage>
        <taxon>unclassified sequences</taxon>
        <taxon>metagenomes</taxon>
        <taxon>ecological metagenomes</taxon>
    </lineage>
</organism>
<sequence length="151" mass="15378">MSRLGAPGYDTAADPRVGRMRRRVAAVLGLLLMAFNLLLGSGISAEAAGAGHEPLFAQELLSGHIVVCTAGGLVVLDRSGHPVDHHGAAGHSDFCVFCVPLLHGGLDTAAAATLPMAVETPQPAALPQPVFRTPAPVRLAGAASPRAPPRS</sequence>
<keyword evidence="1" id="KW-0812">Transmembrane</keyword>
<name>A0A1J5QQC7_9ZZZZ</name>
<evidence type="ECO:0000313" key="2">
    <source>
        <dbReference type="EMBL" id="OIQ85578.1"/>
    </source>
</evidence>
<feature type="transmembrane region" description="Helical" evidence="1">
    <location>
        <begin position="24"/>
        <end position="43"/>
    </location>
</feature>